<organism evidence="1">
    <name type="scientific">Trypanosoma vivax (strain Y486)</name>
    <dbReference type="NCBI Taxonomy" id="1055687"/>
    <lineage>
        <taxon>Eukaryota</taxon>
        <taxon>Discoba</taxon>
        <taxon>Euglenozoa</taxon>
        <taxon>Kinetoplastea</taxon>
        <taxon>Metakinetoplastina</taxon>
        <taxon>Trypanosomatida</taxon>
        <taxon>Trypanosomatidae</taxon>
        <taxon>Trypanosoma</taxon>
        <taxon>Duttonella</taxon>
    </lineage>
</organism>
<proteinExistence type="predicted"/>
<dbReference type="VEuPathDB" id="TriTrypDB:TvY486_0602880"/>
<protein>
    <submittedName>
        <fullName evidence="1">Uncharacterized protein</fullName>
    </submittedName>
</protein>
<evidence type="ECO:0000313" key="1">
    <source>
        <dbReference type="EMBL" id="CCC48497.1"/>
    </source>
</evidence>
<dbReference type="AlphaFoldDB" id="G0TX08"/>
<accession>G0TX08</accession>
<gene>
    <name evidence="1" type="ORF">TVY486_0602880</name>
</gene>
<dbReference type="EMBL" id="HE573022">
    <property type="protein sequence ID" value="CCC48497.1"/>
    <property type="molecule type" value="Genomic_DNA"/>
</dbReference>
<reference evidence="1" key="1">
    <citation type="journal article" date="2012" name="Proc. Natl. Acad. Sci. U.S.A.">
        <title>Antigenic diversity is generated by distinct evolutionary mechanisms in African trypanosome species.</title>
        <authorList>
            <person name="Jackson A.P."/>
            <person name="Berry A."/>
            <person name="Aslett M."/>
            <person name="Allison H.C."/>
            <person name="Burton P."/>
            <person name="Vavrova-Anderson J."/>
            <person name="Brown R."/>
            <person name="Browne H."/>
            <person name="Corton N."/>
            <person name="Hauser H."/>
            <person name="Gamble J."/>
            <person name="Gilderthorp R."/>
            <person name="Marcello L."/>
            <person name="McQuillan J."/>
            <person name="Otto T.D."/>
            <person name="Quail M.A."/>
            <person name="Sanders M.J."/>
            <person name="van Tonder A."/>
            <person name="Ginger M.L."/>
            <person name="Field M.C."/>
            <person name="Barry J.D."/>
            <person name="Hertz-Fowler C."/>
            <person name="Berriman M."/>
        </authorList>
    </citation>
    <scope>NUCLEOTIDE SEQUENCE</scope>
    <source>
        <strain evidence="1">Y486</strain>
    </source>
</reference>
<sequence length="122" mass="14060">MQPLPKRCVQQQCHVIQLENNLRAIKKWDGISQSRRGRGARKAKATIKECTQNYDAALFGCCLAFVFLLLRMLPRHVQRGTYAGVKYENTDNELRQQPQRVRLEKYQDLASGCAQLAHCTLR</sequence>
<name>G0TX08_TRYVY</name>